<name>A0AAW9ABU1_9BACL</name>
<dbReference type="EMBL" id="JAUBDJ010000015">
    <property type="protein sequence ID" value="MDW0118657.1"/>
    <property type="molecule type" value="Genomic_DNA"/>
</dbReference>
<dbReference type="RefSeq" id="WP_317941317.1">
    <property type="nucleotide sequence ID" value="NZ_JAUBDJ010000015.1"/>
</dbReference>
<dbReference type="PANTHER" id="PTHR43229:SF6">
    <property type="entry name" value="ABC-TYPE MULTIDRUG TRANSPORT SYSTEM, PERMEASE COMPONENT"/>
    <property type="match status" value="1"/>
</dbReference>
<gene>
    <name evidence="2" type="ORF">QTL97_17165</name>
</gene>
<feature type="transmembrane region" description="Helical" evidence="1">
    <location>
        <begin position="21"/>
        <end position="43"/>
    </location>
</feature>
<evidence type="ECO:0000256" key="1">
    <source>
        <dbReference type="SAM" id="Phobius"/>
    </source>
</evidence>
<feature type="transmembrane region" description="Helical" evidence="1">
    <location>
        <begin position="177"/>
        <end position="198"/>
    </location>
</feature>
<feature type="transmembrane region" description="Helical" evidence="1">
    <location>
        <begin position="137"/>
        <end position="165"/>
    </location>
</feature>
<dbReference type="PANTHER" id="PTHR43229">
    <property type="entry name" value="NODULATION PROTEIN J"/>
    <property type="match status" value="1"/>
</dbReference>
<protein>
    <submittedName>
        <fullName evidence="2">ABC transporter permease</fullName>
    </submittedName>
</protein>
<evidence type="ECO:0000313" key="2">
    <source>
        <dbReference type="EMBL" id="MDW0118657.1"/>
    </source>
</evidence>
<proteinExistence type="predicted"/>
<organism evidence="2 3">
    <name type="scientific">Sporosarcina thermotolerans</name>
    <dbReference type="NCBI Taxonomy" id="633404"/>
    <lineage>
        <taxon>Bacteria</taxon>
        <taxon>Bacillati</taxon>
        <taxon>Bacillota</taxon>
        <taxon>Bacilli</taxon>
        <taxon>Bacillales</taxon>
        <taxon>Caryophanaceae</taxon>
        <taxon>Sporosarcina</taxon>
    </lineage>
</organism>
<feature type="transmembrane region" description="Helical" evidence="1">
    <location>
        <begin position="218"/>
        <end position="243"/>
    </location>
</feature>
<dbReference type="AlphaFoldDB" id="A0AAW9ABU1"/>
<feature type="transmembrane region" description="Helical" evidence="1">
    <location>
        <begin position="63"/>
        <end position="81"/>
    </location>
</feature>
<keyword evidence="1" id="KW-0472">Membrane</keyword>
<sequence>MYWANLLKANVRKEYIELKRYLPNTLAMVFTFYFIFLGMFTGIQLIGDPNMQEANIQYAIVNYIFWFLAMMVMNSVGWTITNEAMRGTLEQLYMSPMGVWRIMATRLIATTVIYFFIIVGLLYLSMATTGQWLNIDVISIMPILILTLISMFGVGFMIAGISILVKQVGAFLQILQFILAALTFIPLTVAPFFAFLPFVKGVDLVRQVMIHGYSLSQFTVVDFLILGFNAIVYLTLGLLFFIYCERIAMKKGLLAHY</sequence>
<dbReference type="InterPro" id="IPR051784">
    <property type="entry name" value="Nod_factor_ABC_transporter"/>
</dbReference>
<dbReference type="Proteomes" id="UP001271648">
    <property type="component" value="Unassembled WGS sequence"/>
</dbReference>
<keyword evidence="1" id="KW-1133">Transmembrane helix</keyword>
<evidence type="ECO:0000313" key="3">
    <source>
        <dbReference type="Proteomes" id="UP001271648"/>
    </source>
</evidence>
<comment type="caution">
    <text evidence="2">The sequence shown here is derived from an EMBL/GenBank/DDBJ whole genome shotgun (WGS) entry which is preliminary data.</text>
</comment>
<keyword evidence="3" id="KW-1185">Reference proteome</keyword>
<reference evidence="2 3" key="1">
    <citation type="submission" date="2023-06" db="EMBL/GenBank/DDBJ databases">
        <title>Sporosarcina sp. nov., isolated from Korean traditional fermented seafood 'Jeotgal'.</title>
        <authorList>
            <person name="Yang A.I."/>
            <person name="Shin N.-R."/>
        </authorList>
    </citation>
    <scope>NUCLEOTIDE SEQUENCE [LARGE SCALE GENOMIC DNA]</scope>
    <source>
        <strain evidence="2 3">KCTC43456</strain>
    </source>
</reference>
<accession>A0AAW9ABU1</accession>
<feature type="transmembrane region" description="Helical" evidence="1">
    <location>
        <begin position="102"/>
        <end position="125"/>
    </location>
</feature>
<keyword evidence="1" id="KW-0812">Transmembrane</keyword>